<proteinExistence type="predicted"/>
<sequence>MNDSNVLDQIIMEDVARFCPNEFMEYHKCIKTNHEDPSQCVFRQVDLSTCIKKNVPSVQKIMAECGSIMQNYENCVRDNMETRTINENCLGLLADMRKCASNQVDLSKRPLNEMIEK</sequence>
<dbReference type="SUPFAM" id="SSF47694">
    <property type="entry name" value="Cytochrome c oxidase subunit h"/>
    <property type="match status" value="1"/>
</dbReference>
<dbReference type="Pfam" id="PF16860">
    <property type="entry name" value="CX9C"/>
    <property type="match status" value="2"/>
</dbReference>
<evidence type="ECO:0000256" key="1">
    <source>
        <dbReference type="ARBA" id="ARBA00004173"/>
    </source>
</evidence>
<evidence type="ECO:0000313" key="4">
    <source>
        <dbReference type="EMBL" id="SSD60536.1"/>
    </source>
</evidence>
<accession>A0A376B761</accession>
<dbReference type="EMBL" id="UFAJ01000382">
    <property type="protein sequence ID" value="SSD60536.1"/>
    <property type="molecule type" value="Genomic_DNA"/>
</dbReference>
<gene>
    <name evidence="4" type="ORF">SCODWIG_02297</name>
</gene>
<dbReference type="PANTHER" id="PTHR47106">
    <property type="entry name" value="COILED-COIL-HELIX-COILED-COIL-HELIX DOMAIN-CONTAINING PROTEIN 5"/>
    <property type="match status" value="1"/>
</dbReference>
<evidence type="ECO:0000313" key="5">
    <source>
        <dbReference type="Proteomes" id="UP000262825"/>
    </source>
</evidence>
<dbReference type="InterPro" id="IPR016611">
    <property type="entry name" value="Mix14"/>
</dbReference>
<keyword evidence="5" id="KW-1185">Reference proteome</keyword>
<dbReference type="Proteomes" id="UP000262825">
    <property type="component" value="Unassembled WGS sequence"/>
</dbReference>
<dbReference type="OrthoDB" id="276296at2759"/>
<evidence type="ECO:0000256" key="2">
    <source>
        <dbReference type="ARBA" id="ARBA00023128"/>
    </source>
</evidence>
<keyword evidence="2" id="KW-0496">Mitochondrion</keyword>
<evidence type="ECO:0000259" key="3">
    <source>
        <dbReference type="Pfam" id="PF16860"/>
    </source>
</evidence>
<dbReference type="GO" id="GO:0005758">
    <property type="term" value="C:mitochondrial intermembrane space"/>
    <property type="evidence" value="ECO:0007669"/>
    <property type="project" value="TreeGrafter"/>
</dbReference>
<dbReference type="PIRSF" id="PIRSF013232">
    <property type="entry name" value="UCP013232"/>
    <property type="match status" value="1"/>
</dbReference>
<dbReference type="Gene3D" id="1.10.287.2900">
    <property type="match status" value="2"/>
</dbReference>
<dbReference type="PANTHER" id="PTHR47106:SF1">
    <property type="entry name" value="COILED-COIL-HELIX-COILED-COIL-HELIX DOMAIN-CONTAINING PROTEIN 5"/>
    <property type="match status" value="1"/>
</dbReference>
<dbReference type="InterPro" id="IPR031731">
    <property type="entry name" value="CX9C"/>
</dbReference>
<feature type="domain" description="IMS import disulfide relay-system CHCH-CHCH-like Cx9C" evidence="3">
    <location>
        <begin position="59"/>
        <end position="104"/>
    </location>
</feature>
<dbReference type="VEuPathDB" id="FungiDB:SCODWIG_02297"/>
<organism evidence="4 5">
    <name type="scientific">Saccharomycodes ludwigii</name>
    <dbReference type="NCBI Taxonomy" id="36035"/>
    <lineage>
        <taxon>Eukaryota</taxon>
        <taxon>Fungi</taxon>
        <taxon>Dikarya</taxon>
        <taxon>Ascomycota</taxon>
        <taxon>Saccharomycotina</taxon>
        <taxon>Saccharomycetes</taxon>
        <taxon>Saccharomycodales</taxon>
        <taxon>Saccharomycodaceae</taxon>
        <taxon>Saccharomycodes</taxon>
    </lineage>
</organism>
<reference evidence="5" key="1">
    <citation type="submission" date="2018-06" db="EMBL/GenBank/DDBJ databases">
        <authorList>
            <person name="Guldener U."/>
        </authorList>
    </citation>
    <scope>NUCLEOTIDE SEQUENCE [LARGE SCALE GENOMIC DNA]</scope>
    <source>
        <strain evidence="5">UTAD17</strain>
    </source>
</reference>
<feature type="domain" description="IMS import disulfide relay-system CHCH-CHCH-like Cx9C" evidence="3">
    <location>
        <begin position="12"/>
        <end position="55"/>
    </location>
</feature>
<dbReference type="InterPro" id="IPR036549">
    <property type="entry name" value="CX6/COA6-like_sf"/>
</dbReference>
<name>A0A376B761_9ASCO</name>
<comment type="subcellular location">
    <subcellularLocation>
        <location evidence="1">Mitochondrion</location>
    </subcellularLocation>
</comment>
<dbReference type="GO" id="GO:0045333">
    <property type="term" value="P:cellular respiration"/>
    <property type="evidence" value="ECO:0007669"/>
    <property type="project" value="TreeGrafter"/>
</dbReference>
<protein>
    <submittedName>
        <fullName evidence="4">Related to Mitochondrial intermembrane space cysteine motif-containing protein MIC14</fullName>
    </submittedName>
</protein>
<dbReference type="InterPro" id="IPR052848">
    <property type="entry name" value="CHCH_domain-containing_protein"/>
</dbReference>
<dbReference type="AlphaFoldDB" id="A0A376B761"/>